<proteinExistence type="predicted"/>
<dbReference type="InterPro" id="IPR016181">
    <property type="entry name" value="Acyl_CoA_acyltransferase"/>
</dbReference>
<evidence type="ECO:0000313" key="1">
    <source>
        <dbReference type="EMBL" id="OPJ57041.1"/>
    </source>
</evidence>
<evidence type="ECO:0000313" key="2">
    <source>
        <dbReference type="Proteomes" id="UP000190140"/>
    </source>
</evidence>
<keyword evidence="2" id="KW-1185">Reference proteome</keyword>
<dbReference type="EMBL" id="MZGW01000001">
    <property type="protein sequence ID" value="OPJ57041.1"/>
    <property type="molecule type" value="Genomic_DNA"/>
</dbReference>
<dbReference type="SUPFAM" id="SSF55729">
    <property type="entry name" value="Acyl-CoA N-acyltransferases (Nat)"/>
    <property type="match status" value="1"/>
</dbReference>
<sequence length="145" mass="17616">MFVYKIEKKNIFPIRILIPFYIYKFRYIFLKKFNIYFDVNIDYKEDEIEISFVDYSYSGLDWMPQFTFKIYKKTNSIYLSAIKLPYSIQKTGIGTFCVDWLKNFAKTFSFDCIFLGSYPCAYGFWSKMNFEKVPYQDQILYFSCN</sequence>
<comment type="caution">
    <text evidence="1">The sequence shown here is derived from an EMBL/GenBank/DDBJ whole genome shotgun (WGS) entry which is preliminary data.</text>
</comment>
<dbReference type="Gene3D" id="3.40.630.30">
    <property type="match status" value="1"/>
</dbReference>
<dbReference type="STRING" id="29349.CLOTH_03230"/>
<protein>
    <recommendedName>
        <fullName evidence="3">N-acetyltransferase domain-containing protein</fullName>
    </recommendedName>
</protein>
<gene>
    <name evidence="1" type="ORF">CLOTH_03230</name>
</gene>
<dbReference type="Proteomes" id="UP000190140">
    <property type="component" value="Unassembled WGS sequence"/>
</dbReference>
<reference evidence="1 2" key="1">
    <citation type="submission" date="2017-03" db="EMBL/GenBank/DDBJ databases">
        <title>Genome sequence of Clostridium thermoalcaliphilum DSM 7309.</title>
        <authorList>
            <person name="Poehlein A."/>
            <person name="Daniel R."/>
        </authorList>
    </citation>
    <scope>NUCLEOTIDE SEQUENCE [LARGE SCALE GENOMIC DNA]</scope>
    <source>
        <strain evidence="1 2">DSM 7309</strain>
    </source>
</reference>
<dbReference type="RefSeq" id="WP_079410567.1">
    <property type="nucleotide sequence ID" value="NZ_MZGW01000001.1"/>
</dbReference>
<dbReference type="AlphaFoldDB" id="A0A1V4IAM4"/>
<accession>A0A1V4IAM4</accession>
<name>A0A1V4IAM4_9FIRM</name>
<organism evidence="1 2">
    <name type="scientific">Alkalithermobacter paradoxus</name>
    <dbReference type="NCBI Taxonomy" id="29349"/>
    <lineage>
        <taxon>Bacteria</taxon>
        <taxon>Bacillati</taxon>
        <taxon>Bacillota</taxon>
        <taxon>Clostridia</taxon>
        <taxon>Peptostreptococcales</taxon>
        <taxon>Tepidibacteraceae</taxon>
        <taxon>Alkalithermobacter</taxon>
    </lineage>
</organism>
<dbReference type="OrthoDB" id="1796540at2"/>
<evidence type="ECO:0008006" key="3">
    <source>
        <dbReference type="Google" id="ProtNLM"/>
    </source>
</evidence>